<dbReference type="GO" id="GO:0004252">
    <property type="term" value="F:serine-type endopeptidase activity"/>
    <property type="evidence" value="ECO:0007669"/>
    <property type="project" value="InterPro"/>
</dbReference>
<sequence length="2735" mass="285039">MKNNINITKLFWGRFCTKSHYLIIFFLLLSSVFYSQSTESISNTNSQSIPDNNSTGITKTFPVVNSGLISNVTIVVDIDHTYRGDLILTLRSPDNTTITLTDQNGGASDNLKVNFDDDGLTSITADNANHSTTVIRIPEDALSTFDNENANGTWTLNISDNANIDTGTFNSATISVTTQKDSDGDGVGDDVDEDDDNDGILDIDESSCEIFEVQGYSAVVYDGVSGQNSWNLISASNTFPVTGFSQVATFDYEEFNGTSKGFYIDFKENPFDLHTSSDGDVSNYSGTPIPENDDDAAIVFTKTITAAEEGIYNFDIDYGDDHIFFYINGVKQYQVQNAYGPFPQDASYNTVSAGITFNAGDVISLVVVEEFRFNTEIDIRFIKTNNIGGGPATCFIDSDGDGVPNSLDLDSDNDGIPDVIEAGGTDANRDGRADDNDNNADNTGSNGIPTTAGTGLTPLDSDGDLLLNYLDIDSDNDGIPDNIEGQTTSGYTAPSSTFADVNDNGVDDVYESGAIVGLNPPNTDSGNDTIPDYLDSDSDNDGITDIFENGDTDNKLSGLDTDGDGLDNNFDDNDDSAIAGATVNDGINPPNATNLGDEDNDLGSGGDVDYRDIKDSDNDGVADSVDLDDDNDGILDTVECGSLKTMDISLTKPNLTYTSNGNPGKVGDVARYANVGTFEGVAVDLRITVASNTNPSLVDADLSGYEFDPMDGNPVILYPIHLTSTNGTSAGTGFVNFDFEFLINGTSTLIKVPANMVFQDIDNTSPGELIEFNVANILNYKVSTATAIEVNNATTSSTGASGDFLKVTSTDNAGGVLDEKLWFGIQMPYVDKFDITMSKRVSNTGYLFNSTAFTGPTVGTCVADFDSDGIPNHLDLDSDNDGITDVIESGGTDANNDGRADDNDNNANNTGSNGIPTTAGTGNTPANTDGDTNSDFLDIDADNDGIPDNIEGQTSSGYVEPSGVGINITDVNKNGVDDVYEVGGIGLTPPNTDSANDTIPDYIDLDTDNDGIPDIQENGDANNFAFGTDADNDGLDDAFDDNDDSNISGFTVNDGLGTGNKVTDVATLDTAYGDEDNNFPGAGDVDYRDVKDTDKDGVPDAVDLDDDNDGILDEDEGCRTITTTVDLASKILTMSGDPGIIYSYDVNTNTLTTEATLTARHNAMAYNTSDKYIWTNNRSTNQLAVYDPSNNFAKINTIPATALPNVISATYNPAQKVYIANSAATVFVLDGDPTSATYGQVKFSFANTIAAGFNDISFNSNDGFAYGIRNNTTDLIRINISNKTTTNIGSVSGLPSGSYGRSFYLTNGSMYFVRNSTLAMYKIDLSVGQSATLIQTLNLSPSSAGRDAATIPNIGFKGQTICKDTDGDGIPDSLDLDSDNDGIPDVIESGGTDANRDGMADDDDDNADNTATNGIPTSAGTGVVTPTNSDGDLLPDYLDIDADNDGIPDNIEAQTSNGYIPPSGVGTGITDANKNGVDDVYETGAIVGLDPENTDNFDTADYIDSDSDNDGILDIQENGDTDNELAGTDTDNDGLDDNFDDNDDSGISGATVNDGLGANDKVTDEATLETAYGDEDNDFNPGAGDLDYRDAKDTDNDGIPDNVDLDDDNDGVLDTIECGFVNPDFSTLNFTNQVITTSTGSSITISSGVLTAVSGSDARGDALGNIRLSDGNTNAPNPPDYTLGDLYELNFPSPVKVLISNITASIAGFDGLSSGGDEIRVTSATPLILNDPDNQLFIQSRGANYIEFRPVLGSNITAGNGTWSITTNQPTSQISIQGAGNPATGVNIQLFLCEDTDGDGVPNYLDLDSDNDGIPDLVEAGGEDTDGNGLIDDINTDGTLVNDFDNDGLDDRYDADVTGGTDGNAITNPDSDGDGIPDSLDLDSDNDGIPDVVEAGGTDSNGDGRADGFVDTDKDGFNDLVDGDVGQDGTSENTANALIVTGDDANNDGKPDTYPNGDTDKDGFPDFIDLDADNDGIPDLVEAGGVDTNGDGLVDNTTDVDQDGLADIYDENATDGPGPDGTNGIALVETDATGNMLDGDGNSIDTDGDGFPDHLDLDADNDGIPDLVEAGGVDTNGDGLVDNTTDADKDGFADIYDTDDDGTPGVEDANDALLQTGGTDTDGDGKADDAAITFVNGEGANADTDGDGFPDHLDLDADNDGIPDLVEAGGVDTNGDGLVDNTTDADKDGFADIYDTDDDGTPGVEDANDALLQTGGTDTDGDGKADDAAITFVNGEGTNADTDKDGIPNHLDLDADNDGIPDLVEAGGVDTNGDGLVDNTTDADKDGFADVYDTDDDGTPGVEDANDALLQTGGTDTDGDGKADDAAITFVNGEGNNADTDGDGLPNHLDLDADNDGIPDLVEAGGVDTNGDGLVDNTTDADKDGFADIYDTDDDGTPGVEDANDALLQTGGTDTDGDGKADDAAITFVNGEGTNADTDGDGLPNHLDLDADNDGIPDLVEAGGVDTNGDGLVDNTTDADKDGFADIYDTDDDGTPGVEDANDALLQTGGTDTDGDGKADDAAIIFVNGEGTNADTDKDGFPNHLDLDADNDGIPDLVEAGGVDTNGDGLVDNTTDADKDGFADIYDTDDDGTSGVEDANDALLQTGGTDTDGDGKADDAAITFVNGEGANADTDKDGFPNHLDLDADNDGIPDVVEAGGTDVNGDGRADNFDDTDNDGFNDDVDGDVGQDGTSENIANVLILTGTDTGNDGKAKFLHKRRCRWRWKIKSFRFRC</sequence>
<dbReference type="InterPro" id="IPR002884">
    <property type="entry name" value="P_dom"/>
</dbReference>
<evidence type="ECO:0000256" key="1">
    <source>
        <dbReference type="ARBA" id="ARBA00022670"/>
    </source>
</evidence>
<dbReference type="GO" id="GO:0006508">
    <property type="term" value="P:proteolysis"/>
    <property type="evidence" value="ECO:0007669"/>
    <property type="project" value="UniProtKB-KW"/>
</dbReference>
<feature type="compositionally biased region" description="Basic and acidic residues" evidence="3">
    <location>
        <begin position="1902"/>
        <end position="1915"/>
    </location>
</feature>
<gene>
    <name evidence="5" type="ORF">H9W90_09370</name>
</gene>
<dbReference type="PANTHER" id="PTHR10199">
    <property type="entry name" value="THROMBOSPONDIN"/>
    <property type="match status" value="1"/>
</dbReference>
<proteinExistence type="predicted"/>
<dbReference type="SUPFAM" id="SSF103647">
    <property type="entry name" value="TSP type-3 repeat"/>
    <property type="match status" value="7"/>
</dbReference>
<dbReference type="KEGG" id="ppec:H9W90_09370"/>
<dbReference type="PANTHER" id="PTHR10199:SF119">
    <property type="entry name" value="RE20510P"/>
    <property type="match status" value="1"/>
</dbReference>
<feature type="region of interest" description="Disordered" evidence="3">
    <location>
        <begin position="877"/>
        <end position="944"/>
    </location>
</feature>
<feature type="region of interest" description="Disordered" evidence="3">
    <location>
        <begin position="405"/>
        <end position="459"/>
    </location>
</feature>
<dbReference type="EMBL" id="CP060695">
    <property type="protein sequence ID" value="QNM84412.1"/>
    <property type="molecule type" value="Genomic_DNA"/>
</dbReference>
<feature type="domain" description="P/Homo B" evidence="4">
    <location>
        <begin position="32"/>
        <end position="183"/>
    </location>
</feature>
<feature type="compositionally biased region" description="Acidic residues" evidence="3">
    <location>
        <begin position="1501"/>
        <end position="1523"/>
    </location>
</feature>
<dbReference type="RefSeq" id="WP_187481354.1">
    <property type="nucleotide sequence ID" value="NZ_CP060695.1"/>
</dbReference>
<feature type="region of interest" description="Disordered" evidence="3">
    <location>
        <begin position="517"/>
        <end position="624"/>
    </location>
</feature>
<feature type="compositionally biased region" description="Acidic residues" evidence="3">
    <location>
        <begin position="561"/>
        <end position="575"/>
    </location>
</feature>
<accession>A0A7G9L713</accession>
<protein>
    <submittedName>
        <fullName evidence="5">Proprotein convertase P-domain-containing protein</fullName>
    </submittedName>
</protein>
<evidence type="ECO:0000313" key="6">
    <source>
        <dbReference type="Proteomes" id="UP000515808"/>
    </source>
</evidence>
<evidence type="ECO:0000259" key="4">
    <source>
        <dbReference type="PROSITE" id="PS51829"/>
    </source>
</evidence>
<organism evidence="5 6">
    <name type="scientific">Polaribacter pectinis</name>
    <dbReference type="NCBI Taxonomy" id="2738844"/>
    <lineage>
        <taxon>Bacteria</taxon>
        <taxon>Pseudomonadati</taxon>
        <taxon>Bacteroidota</taxon>
        <taxon>Flavobacteriia</taxon>
        <taxon>Flavobacteriales</taxon>
        <taxon>Flavobacteriaceae</taxon>
    </lineage>
</organism>
<dbReference type="InterPro" id="IPR028974">
    <property type="entry name" value="TSP_type-3_rpt"/>
</dbReference>
<feature type="region of interest" description="Disordered" evidence="3">
    <location>
        <begin position="1852"/>
        <end position="1915"/>
    </location>
</feature>
<keyword evidence="1" id="KW-0645">Protease</keyword>
<feature type="region of interest" description="Disordered" evidence="3">
    <location>
        <begin position="1489"/>
        <end position="1560"/>
    </location>
</feature>
<feature type="region of interest" description="Disordered" evidence="3">
    <location>
        <begin position="1367"/>
        <end position="1435"/>
    </location>
</feature>
<evidence type="ECO:0000313" key="5">
    <source>
        <dbReference type="EMBL" id="QNM84412.1"/>
    </source>
</evidence>
<dbReference type="SUPFAM" id="SSF49785">
    <property type="entry name" value="Galactose-binding domain-like"/>
    <property type="match status" value="1"/>
</dbReference>
<dbReference type="InterPro" id="IPR008979">
    <property type="entry name" value="Galactose-bd-like_sf"/>
</dbReference>
<dbReference type="InterPro" id="IPR011044">
    <property type="entry name" value="Quino_amine_DH_bsu"/>
</dbReference>
<name>A0A7G9L713_9FLAO</name>
<keyword evidence="2" id="KW-0378">Hydrolase</keyword>
<feature type="compositionally biased region" description="Acidic residues" evidence="3">
    <location>
        <begin position="1530"/>
        <end position="1544"/>
    </location>
</feature>
<evidence type="ECO:0000256" key="2">
    <source>
        <dbReference type="ARBA" id="ARBA00022801"/>
    </source>
</evidence>
<dbReference type="Proteomes" id="UP000515808">
    <property type="component" value="Chromosome"/>
</dbReference>
<dbReference type="PROSITE" id="PS51829">
    <property type="entry name" value="P_HOMO_B"/>
    <property type="match status" value="1"/>
</dbReference>
<dbReference type="Gene3D" id="2.60.120.260">
    <property type="entry name" value="Galactose-binding domain-like"/>
    <property type="match status" value="1"/>
</dbReference>
<dbReference type="Gene3D" id="4.10.1080.10">
    <property type="entry name" value="TSP type-3 repeat"/>
    <property type="match status" value="3"/>
</dbReference>
<dbReference type="SUPFAM" id="SSF50969">
    <property type="entry name" value="YVTN repeat-like/Quinoprotein amine dehydrogenase"/>
    <property type="match status" value="1"/>
</dbReference>
<keyword evidence="6" id="KW-1185">Reference proteome</keyword>
<feature type="region of interest" description="Disordered" evidence="3">
    <location>
        <begin position="2660"/>
        <end position="2680"/>
    </location>
</feature>
<evidence type="ECO:0000256" key="3">
    <source>
        <dbReference type="SAM" id="MobiDB-lite"/>
    </source>
</evidence>
<feature type="compositionally biased region" description="Low complexity" evidence="3">
    <location>
        <begin position="905"/>
        <end position="933"/>
    </location>
</feature>
<feature type="compositionally biased region" description="Acidic residues" evidence="3">
    <location>
        <begin position="1871"/>
        <end position="1888"/>
    </location>
</feature>
<feature type="region of interest" description="Disordered" evidence="3">
    <location>
        <begin position="1941"/>
        <end position="1961"/>
    </location>
</feature>
<reference evidence="5 6" key="1">
    <citation type="submission" date="2020-08" db="EMBL/GenBank/DDBJ databases">
        <title>Polaribacter sp. L12M9 isolated from gut of the Korean scallop.</title>
        <authorList>
            <person name="Jeong Y.S."/>
        </authorList>
    </citation>
    <scope>NUCLEOTIDE SEQUENCE [LARGE SCALE GENOMIC DNA]</scope>
    <source>
        <strain evidence="5 6">L12M9</strain>
    </source>
</reference>
<feature type="compositionally biased region" description="Polar residues" evidence="3">
    <location>
        <begin position="1414"/>
        <end position="1430"/>
    </location>
</feature>
<feature type="compositionally biased region" description="Basic and acidic residues" evidence="3">
    <location>
        <begin position="608"/>
        <end position="617"/>
    </location>
</feature>
<feature type="region of interest" description="Disordered" evidence="3">
    <location>
        <begin position="2588"/>
        <end position="2615"/>
    </location>
</feature>
<dbReference type="GO" id="GO:0005509">
    <property type="term" value="F:calcium ion binding"/>
    <property type="evidence" value="ECO:0007669"/>
    <property type="project" value="InterPro"/>
</dbReference>
<dbReference type="Pfam" id="PF01483">
    <property type="entry name" value="P_proprotein"/>
    <property type="match status" value="1"/>
</dbReference>